<protein>
    <submittedName>
        <fullName evidence="1">Uncharacterized protein</fullName>
    </submittedName>
</protein>
<name>A0AAV3ZCI4_9GAST</name>
<sequence>MYGCVVSPGLVKVLCEELGDQNKVCSLYFDRAFNSSSIVRPEICRDSFVAGSSSATGTLPDRRSESLRSPYCGLALYTNQIKLRL</sequence>
<evidence type="ECO:0000313" key="1">
    <source>
        <dbReference type="EMBL" id="GFN92447.1"/>
    </source>
</evidence>
<keyword evidence="2" id="KW-1185">Reference proteome</keyword>
<dbReference type="Proteomes" id="UP000735302">
    <property type="component" value="Unassembled WGS sequence"/>
</dbReference>
<accession>A0AAV3ZCI4</accession>
<comment type="caution">
    <text evidence="1">The sequence shown here is derived from an EMBL/GenBank/DDBJ whole genome shotgun (WGS) entry which is preliminary data.</text>
</comment>
<dbReference type="AlphaFoldDB" id="A0AAV3ZCI4"/>
<organism evidence="1 2">
    <name type="scientific">Plakobranchus ocellatus</name>
    <dbReference type="NCBI Taxonomy" id="259542"/>
    <lineage>
        <taxon>Eukaryota</taxon>
        <taxon>Metazoa</taxon>
        <taxon>Spiralia</taxon>
        <taxon>Lophotrochozoa</taxon>
        <taxon>Mollusca</taxon>
        <taxon>Gastropoda</taxon>
        <taxon>Heterobranchia</taxon>
        <taxon>Euthyneura</taxon>
        <taxon>Panpulmonata</taxon>
        <taxon>Sacoglossa</taxon>
        <taxon>Placobranchoidea</taxon>
        <taxon>Plakobranchidae</taxon>
        <taxon>Plakobranchus</taxon>
    </lineage>
</organism>
<dbReference type="EMBL" id="BLXT01002239">
    <property type="protein sequence ID" value="GFN92447.1"/>
    <property type="molecule type" value="Genomic_DNA"/>
</dbReference>
<reference evidence="1 2" key="1">
    <citation type="journal article" date="2021" name="Elife">
        <title>Chloroplast acquisition without the gene transfer in kleptoplastic sea slugs, Plakobranchus ocellatus.</title>
        <authorList>
            <person name="Maeda T."/>
            <person name="Takahashi S."/>
            <person name="Yoshida T."/>
            <person name="Shimamura S."/>
            <person name="Takaki Y."/>
            <person name="Nagai Y."/>
            <person name="Toyoda A."/>
            <person name="Suzuki Y."/>
            <person name="Arimoto A."/>
            <person name="Ishii H."/>
            <person name="Satoh N."/>
            <person name="Nishiyama T."/>
            <person name="Hasebe M."/>
            <person name="Maruyama T."/>
            <person name="Minagawa J."/>
            <person name="Obokata J."/>
            <person name="Shigenobu S."/>
        </authorList>
    </citation>
    <scope>NUCLEOTIDE SEQUENCE [LARGE SCALE GENOMIC DNA]</scope>
</reference>
<evidence type="ECO:0000313" key="2">
    <source>
        <dbReference type="Proteomes" id="UP000735302"/>
    </source>
</evidence>
<proteinExistence type="predicted"/>
<gene>
    <name evidence="1" type="ORF">PoB_001895300</name>
</gene>